<dbReference type="SUPFAM" id="SSF46785">
    <property type="entry name" value="Winged helix' DNA-binding domain"/>
    <property type="match status" value="1"/>
</dbReference>
<reference evidence="2 3" key="1">
    <citation type="journal article" date="2017" name="BMC Genomics">
        <title>Comparative and functional genomics of the Lactococcus lactis taxon; insights into evolution and niche adaptation.</title>
        <authorList>
            <person name="Kelleher P."/>
            <person name="Bottacini F."/>
            <person name="Mahony J."/>
            <person name="Kilcawley K.N."/>
            <person name="van Sinderen D."/>
        </authorList>
    </citation>
    <scope>NUCLEOTIDE SEQUENCE [LARGE SCALE GENOMIC DNA]</scope>
    <source>
        <strain evidence="2 3">JM1</strain>
        <plasmid evidence="3">pmpjm1</plasmid>
    </source>
</reference>
<dbReference type="InterPro" id="IPR011741">
    <property type="entry name" value="Phg_2220_C"/>
</dbReference>
<geneLocation type="plasmid" evidence="3">
    <name>pmpjm1</name>
</geneLocation>
<organism evidence="2 3">
    <name type="scientific">Lactococcus lactis subsp. cremoris</name>
    <name type="common">Streptococcus cremoris</name>
    <dbReference type="NCBI Taxonomy" id="1359"/>
    <lineage>
        <taxon>Bacteria</taxon>
        <taxon>Bacillati</taxon>
        <taxon>Bacillota</taxon>
        <taxon>Bacilli</taxon>
        <taxon>Lactobacillales</taxon>
        <taxon>Streptococcaceae</taxon>
        <taxon>Lactococcus</taxon>
    </lineage>
</organism>
<feature type="domain" description="Phage conserved hypothetical protein C-terminal" evidence="1">
    <location>
        <begin position="382"/>
        <end position="441"/>
    </location>
</feature>
<protein>
    <submittedName>
        <fullName evidence="2">Conserved phage C-terminal domain-containing protein</fullName>
    </submittedName>
</protein>
<dbReference type="InterPro" id="IPR036390">
    <property type="entry name" value="WH_DNA-bd_sf"/>
</dbReference>
<dbReference type="Proteomes" id="UP000191806">
    <property type="component" value="Plasmid pJM1A"/>
</dbReference>
<gene>
    <name evidence="2" type="ORF">LLJM1_04210</name>
</gene>
<dbReference type="InterPro" id="IPR036388">
    <property type="entry name" value="WH-like_DNA-bd_sf"/>
</dbReference>
<keyword evidence="2" id="KW-0614">Plasmid</keyword>
<dbReference type="AlphaFoldDB" id="A0A1V0PDC1"/>
<dbReference type="Gene3D" id="1.10.10.10">
    <property type="entry name" value="Winged helix-like DNA-binding domain superfamily/Winged helix DNA-binding domain"/>
    <property type="match status" value="1"/>
</dbReference>
<evidence type="ECO:0000313" key="3">
    <source>
        <dbReference type="Proteomes" id="UP000191806"/>
    </source>
</evidence>
<name>A0A1V0PDC1_LACLC</name>
<dbReference type="Pfam" id="PF09524">
    <property type="entry name" value="Phg_2220_C"/>
    <property type="match status" value="1"/>
</dbReference>
<evidence type="ECO:0000313" key="2">
    <source>
        <dbReference type="EMBL" id="ARE27186.1"/>
    </source>
</evidence>
<sequence>MISNENSERLFKNTIKYSRKLPEMFSTDDVSAIAENMTYGILGELRDRYNDNKPVVFSYNELAELGDLWIYRKDKNNEIKKELYNGNRLQNAMYELNDALINFSYYKVLELKDDGSPKSWVSTNIFNIIYFNGSEKKLTLTLNESEVLPEQKDVNGNVIQKALYVKDLLNSDDWSKVKHLQYNRKINNRLTSKYSKRLYRFLSEYRSFPVGTKMKIEIFDKKVLKIYRPKSETYGKQKPFDNRKNRAAFLKKAIKEISELKTEDGGQIVKNLDVIYHRVGNKNHSIELTFTPFKLDISSDLNKRRINKDNHHLIPAPEQIHTHSFPTPTLEHNDEENTKELSEIDIDAQNVIDYINYFWSITFNESLQGYLNHISLPESVIQFPHDKEILKLIKKRLKNGVPVETLMAVTEMKAIDWLYLNPTMMEFFKPSVIFGKNFPEYQAFIQAFLNKNDKYFVNDLNKDKDFYIPINGPWDAK</sequence>
<evidence type="ECO:0000259" key="1">
    <source>
        <dbReference type="Pfam" id="PF09524"/>
    </source>
</evidence>
<dbReference type="RefSeq" id="WP_063280691.1">
    <property type="nucleotide sequence ID" value="NZ_CP016746.2"/>
</dbReference>
<proteinExistence type="predicted"/>
<dbReference type="EMBL" id="CP016746">
    <property type="protein sequence ID" value="ARE27186.1"/>
    <property type="molecule type" value="Genomic_DNA"/>
</dbReference>
<accession>A0A1V0PDC1</accession>